<keyword evidence="3" id="KW-1185">Reference proteome</keyword>
<dbReference type="PATRIC" id="fig|879567.3.peg.494"/>
<gene>
    <name evidence="2" type="ordered locus">BN4_10473</name>
</gene>
<dbReference type="AlphaFoldDB" id="M1WJD6"/>
<reference evidence="3" key="2">
    <citation type="journal article" date="2013" name="Stand. Genomic Sci.">
        <title>Complete genome sequence of Desulfocapsa sulfexigens, a marine deltaproteobacterium specialized in disproportionating inorganic sulfur compounds.</title>
        <authorList>
            <person name="Finster K.W."/>
            <person name="Kjeldsen K.U."/>
            <person name="Kube M."/>
            <person name="Reinhardt R."/>
            <person name="Mussmann M."/>
            <person name="Amann R."/>
            <person name="Schreiber L."/>
        </authorList>
    </citation>
    <scope>NUCLEOTIDE SEQUENCE [LARGE SCALE GENOMIC DNA]</scope>
    <source>
        <strain evidence="3">DSM 10523 / SB164P1</strain>
    </source>
</reference>
<sequence length="89" mass="10631">MFGCRQVYFAYFCENRLHFFIKIILSNDVIIYFYEDSIKNNLFCESLMGKCQKHGPNQKKQKSQHRKLLEIPIYGILLIIFLTNNSLFT</sequence>
<dbReference type="EMBL" id="FO203427">
    <property type="protein sequence ID" value="CCH47711.1"/>
    <property type="molecule type" value="Genomic_DNA"/>
</dbReference>
<dbReference type="HOGENOM" id="CLU_2449807_0_0_7"/>
<accession>M1WJD6</accession>
<keyword evidence="1" id="KW-1133">Transmembrane helix</keyword>
<evidence type="ECO:0000313" key="3">
    <source>
        <dbReference type="Proteomes" id="UP000011724"/>
    </source>
</evidence>
<keyword evidence="1" id="KW-0812">Transmembrane</keyword>
<proteinExistence type="predicted"/>
<keyword evidence="1" id="KW-0472">Membrane</keyword>
<dbReference type="Proteomes" id="UP000011724">
    <property type="component" value="Chromosome"/>
</dbReference>
<name>M1WJD6_PSEP2</name>
<dbReference type="KEGG" id="dpi:BN4_10473"/>
<evidence type="ECO:0000256" key="1">
    <source>
        <dbReference type="SAM" id="Phobius"/>
    </source>
</evidence>
<protein>
    <submittedName>
        <fullName evidence="2">Uncharacterized protein</fullName>
    </submittedName>
</protein>
<organism evidence="2 3">
    <name type="scientific">Pseudodesulfovibrio piezophilus (strain DSM 21447 / JCM 15486 / C1TLV30)</name>
    <name type="common">Desulfovibrio piezophilus</name>
    <dbReference type="NCBI Taxonomy" id="1322246"/>
    <lineage>
        <taxon>Bacteria</taxon>
        <taxon>Pseudomonadati</taxon>
        <taxon>Thermodesulfobacteriota</taxon>
        <taxon>Desulfovibrionia</taxon>
        <taxon>Desulfovibrionales</taxon>
        <taxon>Desulfovibrionaceae</taxon>
    </lineage>
</organism>
<reference evidence="2 3" key="1">
    <citation type="journal article" date="2013" name="PLoS ONE">
        <title>The first genomic and proteomic characterization of a deep-sea sulfate reducer: insights into the piezophilic lifestyle of Desulfovibrio piezophilus.</title>
        <authorList>
            <person name="Pradel N."/>
            <person name="Ji B."/>
            <person name="Gimenez G."/>
            <person name="Talla E."/>
            <person name="Lenoble P."/>
            <person name="Garel M."/>
            <person name="Tamburini C."/>
            <person name="Fourquet P."/>
            <person name="Lebrun R."/>
            <person name="Bertin P."/>
            <person name="Denis Y."/>
            <person name="Pophillat M."/>
            <person name="Barbe V."/>
            <person name="Ollivier B."/>
            <person name="Dolla A."/>
        </authorList>
    </citation>
    <scope>NUCLEOTIDE SEQUENCE [LARGE SCALE GENOMIC DNA]</scope>
    <source>
        <strain evidence="3">DSM 10523 / SB164P1</strain>
    </source>
</reference>
<feature type="transmembrane region" description="Helical" evidence="1">
    <location>
        <begin position="68"/>
        <end position="88"/>
    </location>
</feature>
<evidence type="ECO:0000313" key="2">
    <source>
        <dbReference type="EMBL" id="CCH47711.1"/>
    </source>
</evidence>